<name>A0A1B4FWF7_9BURK</name>
<sequence>MTVSGIDTRVDAKRKNAERAKKKILITGATGQVARPVAEALAAEHEVWAIGRFSDASVEDALRAKGVNTWRWDMERDTLDGLPDDFTHVLHAAVRRGEDGDFDKAIEVNTVATGRLMTHCRTADAFVYVSSGSLYARQALDHPYAETDPLNGVAHWLPAYPIVKISCEGVVRAFSAVLGLPTVIARLNVAYGPYGHGGVPVLLYRQLLAGKPVPIPQEGQNWASLIHTDDLVRQVPLLWDAATSPALVLNWGGDEAVGIQDCLQYIADITGVDARFERSAVTRETYAFDNTKRRALIGDCTVHWKEGVRRTIETHFPGAVKPRSAVQS</sequence>
<comment type="similarity">
    <text evidence="2">Belongs to the NAD(P)-dependent epimerase/dehydratase family.</text>
</comment>
<evidence type="ECO:0000313" key="4">
    <source>
        <dbReference type="EMBL" id="AOJ08005.1"/>
    </source>
</evidence>
<comment type="pathway">
    <text evidence="1">Bacterial outer membrane biogenesis; LPS O-antigen biosynthesis.</text>
</comment>
<evidence type="ECO:0000256" key="2">
    <source>
        <dbReference type="ARBA" id="ARBA00007637"/>
    </source>
</evidence>
<proteinExistence type="inferred from homology"/>
<evidence type="ECO:0000256" key="1">
    <source>
        <dbReference type="ARBA" id="ARBA00005125"/>
    </source>
</evidence>
<gene>
    <name evidence="4" type="ORF">WS71_00790</name>
</gene>
<dbReference type="Gene3D" id="3.40.50.720">
    <property type="entry name" value="NAD(P)-binding Rossmann-like Domain"/>
    <property type="match status" value="1"/>
</dbReference>
<dbReference type="EMBL" id="CP013388">
    <property type="protein sequence ID" value="AOJ08005.1"/>
    <property type="molecule type" value="Genomic_DNA"/>
</dbReference>
<dbReference type="SUPFAM" id="SSF51735">
    <property type="entry name" value="NAD(P)-binding Rossmann-fold domains"/>
    <property type="match status" value="1"/>
</dbReference>
<dbReference type="InterPro" id="IPR001509">
    <property type="entry name" value="Epimerase_deHydtase"/>
</dbReference>
<accession>A0A1B4FWF7</accession>
<protein>
    <submittedName>
        <fullName evidence="4">Dehydratase</fullName>
    </submittedName>
</protein>
<dbReference type="Proteomes" id="UP000067711">
    <property type="component" value="Chromosome 2"/>
</dbReference>
<dbReference type="Pfam" id="PF01370">
    <property type="entry name" value="Epimerase"/>
    <property type="match status" value="1"/>
</dbReference>
<organism evidence="4 5">
    <name type="scientific">Burkholderia mayonis</name>
    <dbReference type="NCBI Taxonomy" id="1385591"/>
    <lineage>
        <taxon>Bacteria</taxon>
        <taxon>Pseudomonadati</taxon>
        <taxon>Pseudomonadota</taxon>
        <taxon>Betaproteobacteria</taxon>
        <taxon>Burkholderiales</taxon>
        <taxon>Burkholderiaceae</taxon>
        <taxon>Burkholderia</taxon>
        <taxon>pseudomallei group</taxon>
    </lineage>
</organism>
<feature type="domain" description="NAD-dependent epimerase/dehydratase" evidence="3">
    <location>
        <begin position="24"/>
        <end position="236"/>
    </location>
</feature>
<dbReference type="PANTHER" id="PTHR43000">
    <property type="entry name" value="DTDP-D-GLUCOSE 4,6-DEHYDRATASE-RELATED"/>
    <property type="match status" value="1"/>
</dbReference>
<dbReference type="RefSeq" id="WP_066486548.1">
    <property type="nucleotide sequence ID" value="NZ_CP013388.1"/>
</dbReference>
<reference evidence="4 5" key="1">
    <citation type="submission" date="2015-12" db="EMBL/GenBank/DDBJ databases">
        <title>Diversity of Burkholderia near neighbor genomes.</title>
        <authorList>
            <person name="Sahl J."/>
            <person name="Wagner D."/>
            <person name="Keim P."/>
        </authorList>
    </citation>
    <scope>NUCLEOTIDE SEQUENCE [LARGE SCALE GENOMIC DNA]</scope>
    <source>
        <strain evidence="4 5">BDU8</strain>
    </source>
</reference>
<dbReference type="AlphaFoldDB" id="A0A1B4FWF7"/>
<dbReference type="CDD" id="cd08946">
    <property type="entry name" value="SDR_e"/>
    <property type="match status" value="1"/>
</dbReference>
<evidence type="ECO:0000313" key="5">
    <source>
        <dbReference type="Proteomes" id="UP000067711"/>
    </source>
</evidence>
<dbReference type="InterPro" id="IPR036291">
    <property type="entry name" value="NAD(P)-bd_dom_sf"/>
</dbReference>
<evidence type="ECO:0000259" key="3">
    <source>
        <dbReference type="Pfam" id="PF01370"/>
    </source>
</evidence>